<evidence type="ECO:0000256" key="5">
    <source>
        <dbReference type="ARBA" id="ARBA00023295"/>
    </source>
</evidence>
<dbReference type="Gene3D" id="2.60.120.260">
    <property type="entry name" value="Galactose-binding domain-like"/>
    <property type="match status" value="1"/>
</dbReference>
<evidence type="ECO:0000256" key="6">
    <source>
        <dbReference type="RuleBase" id="RU361154"/>
    </source>
</evidence>
<dbReference type="InterPro" id="IPR006101">
    <property type="entry name" value="Glyco_hydro_2"/>
</dbReference>
<dbReference type="CAZy" id="GH2">
    <property type="family name" value="Glycoside Hydrolase Family 2"/>
</dbReference>
<dbReference type="InterPro" id="IPR006103">
    <property type="entry name" value="Glyco_hydro_2_cat"/>
</dbReference>
<protein>
    <recommendedName>
        <fullName evidence="3">beta-galactosidase</fullName>
        <ecNumber evidence="3">3.2.1.23</ecNumber>
    </recommendedName>
</protein>
<dbReference type="InterPro" id="IPR013783">
    <property type="entry name" value="Ig-like_fold"/>
</dbReference>
<dbReference type="eggNOG" id="COG3250">
    <property type="taxonomic scope" value="Bacteria"/>
</dbReference>
<dbReference type="AlphaFoldDB" id="A7B261"/>
<dbReference type="InterPro" id="IPR050347">
    <property type="entry name" value="Bact_Beta-galactosidase"/>
</dbReference>
<reference evidence="10 11" key="1">
    <citation type="submission" date="2007-04" db="EMBL/GenBank/DDBJ databases">
        <authorList>
            <person name="Fulton L."/>
            <person name="Clifton S."/>
            <person name="Fulton B."/>
            <person name="Xu J."/>
            <person name="Minx P."/>
            <person name="Pepin K.H."/>
            <person name="Johnson M."/>
            <person name="Thiruvilangam P."/>
            <person name="Bhonagiri V."/>
            <person name="Nash W.E."/>
            <person name="Mardis E.R."/>
            <person name="Wilson R.K."/>
        </authorList>
    </citation>
    <scope>NUCLEOTIDE SEQUENCE [LARGE SCALE GENOMIC DNA]</scope>
    <source>
        <strain evidence="10 11">ATCC 29149</strain>
    </source>
</reference>
<dbReference type="Gene3D" id="3.20.20.80">
    <property type="entry name" value="Glycosidases"/>
    <property type="match status" value="1"/>
</dbReference>
<evidence type="ECO:0000256" key="4">
    <source>
        <dbReference type="ARBA" id="ARBA00022801"/>
    </source>
</evidence>
<dbReference type="PROSITE" id="PS00608">
    <property type="entry name" value="GLYCOSYL_HYDROL_F2_2"/>
    <property type="match status" value="1"/>
</dbReference>
<dbReference type="InterPro" id="IPR006102">
    <property type="entry name" value="Ig-like_GH2"/>
</dbReference>
<dbReference type="EC" id="3.2.1.23" evidence="3"/>
<dbReference type="InterPro" id="IPR023230">
    <property type="entry name" value="Glyco_hydro_2_CS"/>
</dbReference>
<dbReference type="InterPro" id="IPR036156">
    <property type="entry name" value="Beta-gal/glucu_dom_sf"/>
</dbReference>
<evidence type="ECO:0000313" key="11">
    <source>
        <dbReference type="Proteomes" id="UP000004410"/>
    </source>
</evidence>
<evidence type="ECO:0000256" key="3">
    <source>
        <dbReference type="ARBA" id="ARBA00012756"/>
    </source>
</evidence>
<comment type="catalytic activity">
    <reaction evidence="1">
        <text>Hydrolysis of terminal non-reducing beta-D-galactose residues in beta-D-galactosides.</text>
        <dbReference type="EC" id="3.2.1.23"/>
    </reaction>
</comment>
<evidence type="ECO:0000256" key="2">
    <source>
        <dbReference type="ARBA" id="ARBA00007401"/>
    </source>
</evidence>
<dbReference type="InterPro" id="IPR008979">
    <property type="entry name" value="Galactose-bd-like_sf"/>
</dbReference>
<dbReference type="EMBL" id="AAYG02000011">
    <property type="protein sequence ID" value="EDN78333.1"/>
    <property type="molecule type" value="Genomic_DNA"/>
</dbReference>
<sequence>MTKFIISTPCIPGKDMNIADLRGRAIISERGCSAKLLIIPQVLMSVFFDLEEALIGKRVILSFEGAEQAIYVWINGEFVGYAEDSFTVSEFDITPYVKETGNRLCVEVHKRSTAAFLEDQDFFRFFGLFRDVNLYGLPDIHVSDLWIRPKCALDGRQASMEIELKTTKGKTVSYADARAEICLLDGHQMIAKEEASVSESFRADLTINEPVQLWNCDDPKLYQVEIRIFDGQGDLIEIIPYQVGFRMICIEDGKIKLNGRRLIINGVNRHEWNAKSGRCISENDEIYDIECMKRNNINAVRTCHYPDRTTWYYRCDEAGIYVMAEVNLESHGSWQKMGSVEPSWNVPGSVELWQDVVLDRVKSNFEMFKNHTSVLFWSLGNESYAGEVLKEMNAYYKKRDLGRLVHYEGVFQNRDYEDNISDVESQMYAPPGRVREYLENEPKKPFILCEYMHDMGNSLGGMKSYIDLLDQYEKYQGGFIWDYIDQALLVKDEITGREVLRYGGDFDDRPSDYEFSGNGIVFADRTEKPAMQEVKYYYGLQK</sequence>
<evidence type="ECO:0000313" key="10">
    <source>
        <dbReference type="EMBL" id="EDN78333.1"/>
    </source>
</evidence>
<dbReference type="GO" id="GO:0009341">
    <property type="term" value="C:beta-galactosidase complex"/>
    <property type="evidence" value="ECO:0007669"/>
    <property type="project" value="TreeGrafter"/>
</dbReference>
<dbReference type="Pfam" id="PF02836">
    <property type="entry name" value="Glyco_hydro_2_C"/>
    <property type="match status" value="1"/>
</dbReference>
<dbReference type="InterPro" id="IPR017853">
    <property type="entry name" value="GH"/>
</dbReference>
<dbReference type="InterPro" id="IPR023232">
    <property type="entry name" value="Glyco_hydro_2_AS"/>
</dbReference>
<dbReference type="PANTHER" id="PTHR46323">
    <property type="entry name" value="BETA-GALACTOSIDASE"/>
    <property type="match status" value="1"/>
</dbReference>
<dbReference type="Pfam" id="PF00703">
    <property type="entry name" value="Glyco_hydro_2"/>
    <property type="match status" value="1"/>
</dbReference>
<dbReference type="GO" id="GO:0004565">
    <property type="term" value="F:beta-galactosidase activity"/>
    <property type="evidence" value="ECO:0007669"/>
    <property type="project" value="UniProtKB-EC"/>
</dbReference>
<dbReference type="GO" id="GO:0005990">
    <property type="term" value="P:lactose catabolic process"/>
    <property type="evidence" value="ECO:0007669"/>
    <property type="project" value="TreeGrafter"/>
</dbReference>
<dbReference type="SUPFAM" id="SSF49303">
    <property type="entry name" value="beta-Galactosidase/glucuronidase domain"/>
    <property type="match status" value="1"/>
</dbReference>
<comment type="caution">
    <text evidence="10">The sequence shown here is derived from an EMBL/GenBank/DDBJ whole genome shotgun (WGS) entry which is preliminary data.</text>
</comment>
<evidence type="ECO:0000259" key="8">
    <source>
        <dbReference type="Pfam" id="PF02836"/>
    </source>
</evidence>
<evidence type="ECO:0000259" key="9">
    <source>
        <dbReference type="Pfam" id="PF02837"/>
    </source>
</evidence>
<dbReference type="Pfam" id="PF02837">
    <property type="entry name" value="Glyco_hydro_2_N"/>
    <property type="match status" value="1"/>
</dbReference>
<keyword evidence="4 6" id="KW-0378">Hydrolase</keyword>
<dbReference type="Gene3D" id="2.60.40.10">
    <property type="entry name" value="Immunoglobulins"/>
    <property type="match status" value="1"/>
</dbReference>
<dbReference type="PANTHER" id="PTHR46323:SF2">
    <property type="entry name" value="BETA-GALACTOSIDASE"/>
    <property type="match status" value="1"/>
</dbReference>
<evidence type="ECO:0000259" key="7">
    <source>
        <dbReference type="Pfam" id="PF00703"/>
    </source>
</evidence>
<feature type="domain" description="Glycoside hydrolase family 2 immunoglobulin-like beta-sandwich" evidence="7">
    <location>
        <begin position="140"/>
        <end position="246"/>
    </location>
</feature>
<organism evidence="10 11">
    <name type="scientific">Mediterraneibacter gnavus (strain ATCC 29149 / DSM 114966 / JCM 6515 / VPI C7-9)</name>
    <name type="common">Ruminococcus gnavus</name>
    <dbReference type="NCBI Taxonomy" id="411470"/>
    <lineage>
        <taxon>Bacteria</taxon>
        <taxon>Bacillati</taxon>
        <taxon>Bacillota</taxon>
        <taxon>Clostridia</taxon>
        <taxon>Lachnospirales</taxon>
        <taxon>Lachnospiraceae</taxon>
        <taxon>Mediterraneibacter</taxon>
    </lineage>
</organism>
<dbReference type="PRINTS" id="PR00132">
    <property type="entry name" value="GLHYDRLASE2"/>
</dbReference>
<feature type="domain" description="Glycosyl hydrolases family 2 sugar binding" evidence="9">
    <location>
        <begin position="40"/>
        <end position="138"/>
    </location>
</feature>
<comment type="similarity">
    <text evidence="2 6">Belongs to the glycosyl hydrolase 2 family.</text>
</comment>
<evidence type="ECO:0000256" key="1">
    <source>
        <dbReference type="ARBA" id="ARBA00001412"/>
    </source>
</evidence>
<keyword evidence="5 6" id="KW-0326">Glycosidase</keyword>
<dbReference type="PROSITE" id="PS00719">
    <property type="entry name" value="GLYCOSYL_HYDROL_F2_1"/>
    <property type="match status" value="1"/>
</dbReference>
<dbReference type="InterPro" id="IPR006104">
    <property type="entry name" value="Glyco_hydro_2_N"/>
</dbReference>
<reference evidence="10 11" key="2">
    <citation type="submission" date="2007-06" db="EMBL/GenBank/DDBJ databases">
        <title>Draft genome sequence of Ruminococcus gnavus (ATCC 29149).</title>
        <authorList>
            <person name="Sudarsanam P."/>
            <person name="Ley R."/>
            <person name="Guruge J."/>
            <person name="Turnbaugh P.J."/>
            <person name="Mahowald M."/>
            <person name="Liep D."/>
            <person name="Gordon J."/>
        </authorList>
    </citation>
    <scope>NUCLEOTIDE SEQUENCE [LARGE SCALE GENOMIC DNA]</scope>
    <source>
        <strain evidence="10 11">ATCC 29149</strain>
    </source>
</reference>
<dbReference type="SUPFAM" id="SSF51445">
    <property type="entry name" value="(Trans)glycosidases"/>
    <property type="match status" value="1"/>
</dbReference>
<accession>A7B261</accession>
<name>A7B261_MEDG7</name>
<dbReference type="PaxDb" id="411470-RUMGNA_01638"/>
<dbReference type="Proteomes" id="UP000004410">
    <property type="component" value="Unassembled WGS sequence"/>
</dbReference>
<gene>
    <name evidence="10" type="ORF">RUMGNA_01638</name>
</gene>
<dbReference type="SUPFAM" id="SSF49785">
    <property type="entry name" value="Galactose-binding domain-like"/>
    <property type="match status" value="1"/>
</dbReference>
<proteinExistence type="inferred from homology"/>
<feature type="domain" description="Glycoside hydrolase family 2 catalytic" evidence="8">
    <location>
        <begin position="250"/>
        <end position="539"/>
    </location>
</feature>